<dbReference type="RefSeq" id="WP_046367090.1">
    <property type="nucleotide sequence ID" value="NZ_BBWV01000001.1"/>
</dbReference>
<protein>
    <submittedName>
        <fullName evidence="2">3-oxoacyl-[acyl-carrier-protein] synthase II</fullName>
    </submittedName>
</protein>
<evidence type="ECO:0000259" key="1">
    <source>
        <dbReference type="Pfam" id="PF13723"/>
    </source>
</evidence>
<sequence length="353" mass="39604">MKDIIYMKSASAVCAQDIFRKDTIPDTLATTGNNVLNLLEPDYRQYFSIMQLRRMSKLTKAGLVTAIEALRQSGIEKPEAIITGTGKGSLTDTEKFLKSIDEFEEGTLNPSPFIQSTYNSLNGLIGLHHDVDCYNTTYVHRGFSLEHAILDAILQIREHQISNALVGSFEEITTQHFTIKHKLGYWRKEKVAPESLFNTDASGSIAGEGTFFFTLSAAPENSLAEIRGLRLLFEPDHEAVAAAMKSLLTENQLTIEDVDVVVSGRNGDNRFDHYYDALESVSLNHTHITTFKNISGEFDTASGFALWMAASILKNQEIHPQALYRKGTTSTFRHLLIYNHFYGEQHALYLLKK</sequence>
<gene>
    <name evidence="2" type="ORF">FPE01S_01_01930</name>
</gene>
<comment type="caution">
    <text evidence="2">The sequence shown here is derived from an EMBL/GenBank/DDBJ whole genome shotgun (WGS) entry which is preliminary data.</text>
</comment>
<dbReference type="GO" id="GO:0016746">
    <property type="term" value="F:acyltransferase activity"/>
    <property type="evidence" value="ECO:0007669"/>
    <property type="project" value="InterPro"/>
</dbReference>
<proteinExistence type="predicted"/>
<dbReference type="EMBL" id="BBWV01000001">
    <property type="protein sequence ID" value="GAO41181.1"/>
    <property type="molecule type" value="Genomic_DNA"/>
</dbReference>
<dbReference type="Gene3D" id="3.40.47.10">
    <property type="match status" value="1"/>
</dbReference>
<dbReference type="Proteomes" id="UP000033121">
    <property type="component" value="Unassembled WGS sequence"/>
</dbReference>
<dbReference type="SUPFAM" id="SSF53901">
    <property type="entry name" value="Thiolase-like"/>
    <property type="match status" value="2"/>
</dbReference>
<feature type="domain" description="Beta-ketoacyl synthase-like N-terminal" evidence="1">
    <location>
        <begin position="47"/>
        <end position="177"/>
    </location>
</feature>
<name>A0A0E9MUS9_9BACT</name>
<reference evidence="2 3" key="1">
    <citation type="submission" date="2015-04" db="EMBL/GenBank/DDBJ databases">
        <title>Whole genome shotgun sequence of Flavihumibacter petaseus NBRC 106054.</title>
        <authorList>
            <person name="Miyazawa S."/>
            <person name="Hosoyama A."/>
            <person name="Hashimoto M."/>
            <person name="Noguchi M."/>
            <person name="Tsuchikane K."/>
            <person name="Ohji S."/>
            <person name="Yamazoe A."/>
            <person name="Ichikawa N."/>
            <person name="Kimura A."/>
            <person name="Fujita N."/>
        </authorList>
    </citation>
    <scope>NUCLEOTIDE SEQUENCE [LARGE SCALE GENOMIC DNA]</scope>
    <source>
        <strain evidence="2 3">NBRC 106054</strain>
    </source>
</reference>
<dbReference type="AlphaFoldDB" id="A0A0E9MUS9"/>
<evidence type="ECO:0000313" key="2">
    <source>
        <dbReference type="EMBL" id="GAO41181.1"/>
    </source>
</evidence>
<organism evidence="2 3">
    <name type="scientific">Flavihumibacter petaseus NBRC 106054</name>
    <dbReference type="NCBI Taxonomy" id="1220578"/>
    <lineage>
        <taxon>Bacteria</taxon>
        <taxon>Pseudomonadati</taxon>
        <taxon>Bacteroidota</taxon>
        <taxon>Chitinophagia</taxon>
        <taxon>Chitinophagales</taxon>
        <taxon>Chitinophagaceae</taxon>
        <taxon>Flavihumibacter</taxon>
    </lineage>
</organism>
<accession>A0A0E9MUS9</accession>
<dbReference type="STRING" id="1220578.FPE01S_01_01930"/>
<keyword evidence="3" id="KW-1185">Reference proteome</keyword>
<dbReference type="InterPro" id="IPR014030">
    <property type="entry name" value="Ketoacyl_synth_N"/>
</dbReference>
<dbReference type="InterPro" id="IPR016039">
    <property type="entry name" value="Thiolase-like"/>
</dbReference>
<dbReference type="Pfam" id="PF13723">
    <property type="entry name" value="Ketoacyl-synt_2"/>
    <property type="match status" value="1"/>
</dbReference>
<dbReference type="OrthoDB" id="1404523at2"/>
<evidence type="ECO:0000313" key="3">
    <source>
        <dbReference type="Proteomes" id="UP000033121"/>
    </source>
</evidence>